<proteinExistence type="predicted"/>
<comment type="caution">
    <text evidence="1">The sequence shown here is derived from an EMBL/GenBank/DDBJ whole genome shotgun (WGS) entry which is preliminary data.</text>
</comment>
<keyword evidence="2" id="KW-1185">Reference proteome</keyword>
<protein>
    <submittedName>
        <fullName evidence="1">Uncharacterized protein</fullName>
    </submittedName>
</protein>
<accession>A0ACC1BCN8</accession>
<dbReference type="EMBL" id="CM047901">
    <property type="protein sequence ID" value="KAJ0096617.1"/>
    <property type="molecule type" value="Genomic_DNA"/>
</dbReference>
<sequence length="65" mass="7505">MCFDLGYKIKRGSKNARVKESKREDESKGLLYIEIEKWKKQQEMFNQGSNAASTLSNHHLSNSKS</sequence>
<organism evidence="1 2">
    <name type="scientific">Pistacia atlantica</name>
    <dbReference type="NCBI Taxonomy" id="434234"/>
    <lineage>
        <taxon>Eukaryota</taxon>
        <taxon>Viridiplantae</taxon>
        <taxon>Streptophyta</taxon>
        <taxon>Embryophyta</taxon>
        <taxon>Tracheophyta</taxon>
        <taxon>Spermatophyta</taxon>
        <taxon>Magnoliopsida</taxon>
        <taxon>eudicotyledons</taxon>
        <taxon>Gunneridae</taxon>
        <taxon>Pentapetalae</taxon>
        <taxon>rosids</taxon>
        <taxon>malvids</taxon>
        <taxon>Sapindales</taxon>
        <taxon>Anacardiaceae</taxon>
        <taxon>Pistacia</taxon>
    </lineage>
</organism>
<dbReference type="Proteomes" id="UP001164250">
    <property type="component" value="Chromosome 5"/>
</dbReference>
<evidence type="ECO:0000313" key="2">
    <source>
        <dbReference type="Proteomes" id="UP001164250"/>
    </source>
</evidence>
<name>A0ACC1BCN8_9ROSI</name>
<reference evidence="2" key="1">
    <citation type="journal article" date="2023" name="G3 (Bethesda)">
        <title>Genome assembly and association tests identify interacting loci associated with vigor, precocity, and sex in interspecific pistachio rootstocks.</title>
        <authorList>
            <person name="Palmer W."/>
            <person name="Jacygrad E."/>
            <person name="Sagayaradj S."/>
            <person name="Cavanaugh K."/>
            <person name="Han R."/>
            <person name="Bertier L."/>
            <person name="Beede B."/>
            <person name="Kafkas S."/>
            <person name="Golino D."/>
            <person name="Preece J."/>
            <person name="Michelmore R."/>
        </authorList>
    </citation>
    <scope>NUCLEOTIDE SEQUENCE [LARGE SCALE GENOMIC DNA]</scope>
</reference>
<evidence type="ECO:0000313" key="1">
    <source>
        <dbReference type="EMBL" id="KAJ0096617.1"/>
    </source>
</evidence>
<gene>
    <name evidence="1" type="ORF">Patl1_27309</name>
</gene>